<dbReference type="PROSITE" id="PS00785">
    <property type="entry name" value="5_NUCLEOTIDASE_1"/>
    <property type="match status" value="1"/>
</dbReference>
<dbReference type="InterPro" id="IPR004843">
    <property type="entry name" value="Calcineurin-like_PHP"/>
</dbReference>
<dbReference type="GO" id="GO:0046872">
    <property type="term" value="F:metal ion binding"/>
    <property type="evidence" value="ECO:0007669"/>
    <property type="project" value="UniProtKB-KW"/>
</dbReference>
<dbReference type="SUPFAM" id="SSF55816">
    <property type="entry name" value="5'-nucleotidase (syn. UDP-sugar hydrolase), C-terminal domain"/>
    <property type="match status" value="1"/>
</dbReference>
<evidence type="ECO:0000256" key="8">
    <source>
        <dbReference type="ARBA" id="ARBA00022741"/>
    </source>
</evidence>
<keyword evidence="15" id="KW-1185">Reference proteome</keyword>
<evidence type="ECO:0000259" key="12">
    <source>
        <dbReference type="Pfam" id="PF00149"/>
    </source>
</evidence>
<dbReference type="Proteomes" id="UP000247476">
    <property type="component" value="Unassembled WGS sequence"/>
</dbReference>
<keyword evidence="10" id="KW-0511">Multifunctional enzyme</keyword>
<evidence type="ECO:0000256" key="2">
    <source>
        <dbReference type="ARBA" id="ARBA00001730"/>
    </source>
</evidence>
<keyword evidence="7" id="KW-0732">Signal</keyword>
<feature type="domain" description="Calcineurin-like phosphoesterase" evidence="12">
    <location>
        <begin position="22"/>
        <end position="257"/>
    </location>
</feature>
<proteinExistence type="inferred from homology"/>
<comment type="catalytic activity">
    <reaction evidence="1">
        <text>a ribonucleoside 3'-phosphate + H2O = a ribonucleoside + phosphate</text>
        <dbReference type="Rhea" id="RHEA:10144"/>
        <dbReference type="ChEBI" id="CHEBI:13197"/>
        <dbReference type="ChEBI" id="CHEBI:15377"/>
        <dbReference type="ChEBI" id="CHEBI:18254"/>
        <dbReference type="ChEBI" id="CHEBI:43474"/>
        <dbReference type="EC" id="3.1.3.6"/>
    </reaction>
</comment>
<dbReference type="Gene3D" id="3.60.21.10">
    <property type="match status" value="1"/>
</dbReference>
<comment type="subcellular location">
    <subcellularLocation>
        <location evidence="4">Cell envelope</location>
    </subcellularLocation>
</comment>
<dbReference type="Pfam" id="PF02872">
    <property type="entry name" value="5_nucleotid_C"/>
    <property type="match status" value="1"/>
</dbReference>
<comment type="caution">
    <text evidence="14">The sequence shown here is derived from an EMBL/GenBank/DDBJ whole genome shotgun (WGS) entry which is preliminary data.</text>
</comment>
<dbReference type="PANTHER" id="PTHR11575">
    <property type="entry name" value="5'-NUCLEOTIDASE-RELATED"/>
    <property type="match status" value="1"/>
</dbReference>
<dbReference type="InterPro" id="IPR006146">
    <property type="entry name" value="5'-Nucleotdase_CS"/>
</dbReference>
<keyword evidence="6" id="KW-0479">Metal-binding</keyword>
<dbReference type="PRINTS" id="PR01607">
    <property type="entry name" value="APYRASEFAMLY"/>
</dbReference>
<evidence type="ECO:0000256" key="6">
    <source>
        <dbReference type="ARBA" id="ARBA00022723"/>
    </source>
</evidence>
<comment type="catalytic activity">
    <reaction evidence="2">
        <text>a nucleoside 2',3'-cyclic phosphate + H2O = a nucleoside 3'-phosphate + H(+)</text>
        <dbReference type="Rhea" id="RHEA:19621"/>
        <dbReference type="ChEBI" id="CHEBI:15377"/>
        <dbReference type="ChEBI" id="CHEBI:15378"/>
        <dbReference type="ChEBI" id="CHEBI:66949"/>
        <dbReference type="ChEBI" id="CHEBI:66954"/>
        <dbReference type="EC" id="3.1.4.16"/>
    </reaction>
</comment>
<dbReference type="InterPro" id="IPR006179">
    <property type="entry name" value="5_nucleotidase/apyrase"/>
</dbReference>
<dbReference type="GO" id="GO:0030288">
    <property type="term" value="C:outer membrane-bounded periplasmic space"/>
    <property type="evidence" value="ECO:0007669"/>
    <property type="project" value="TreeGrafter"/>
</dbReference>
<gene>
    <name evidence="14" type="ORF">DLM86_19090</name>
</gene>
<dbReference type="RefSeq" id="WP_110841644.1">
    <property type="nucleotide sequence ID" value="NZ_QJVJ01000008.1"/>
</dbReference>
<evidence type="ECO:0000259" key="13">
    <source>
        <dbReference type="Pfam" id="PF02872"/>
    </source>
</evidence>
<dbReference type="InterPro" id="IPR029052">
    <property type="entry name" value="Metallo-depent_PP-like"/>
</dbReference>
<evidence type="ECO:0000256" key="4">
    <source>
        <dbReference type="ARBA" id="ARBA00004196"/>
    </source>
</evidence>
<keyword evidence="8 11" id="KW-0547">Nucleotide-binding</keyword>
<sequence>MRNSFGREFQVSNGNDVISVTLLETSDLHGSMLPIHYANNEPRELGFAKIATLLRRERKRAEEEGGLLIAIDNGDLIQGTPLAYHHARIDNGPADPMVLALNRLGYDAAVLGNHEFNYGMDVLNKAVGESAFPWLSANIVKAGTEVPYFGQPFRIKEFRGAKIALLGLTTPYIPNWENPDNIAGLDFLDAVESAKRWVAFLRGELGADVVVVSYHGGFERDVDTGEPTEVQTGENQGYRLCREVPGIDVLLTGHQHREIAGKRVNGVPIVQPGHLGQQAGIVRLTLQRRGERWAVADAASELAAVAGIEPDPDVLALAEPYEAATQRWLDTPIGAIEGDMTMRDPMRTRMKDNALVEFINKVQMETSGAAISNTALFTDESPGFPPSVTMRHIVSNYIYPNTLKVIRITGADMRAALEQNATYFTVDAGGAVSVNPKFAVPKPQHYNYDMWEGIEYTLDISRPEGSRVVRLTHKGEPVDPDREYDVVMNNYRAGGGGDYTMFQGKPVVKDIPTDVSELLANYILERKTVAATVDGNWEVIVGGAPGTDAERE</sequence>
<name>A0A2V5KUM4_9BACL</name>
<evidence type="ECO:0000313" key="15">
    <source>
        <dbReference type="Proteomes" id="UP000247476"/>
    </source>
</evidence>
<dbReference type="OrthoDB" id="9775118at2"/>
<dbReference type="Gene3D" id="3.90.780.10">
    <property type="entry name" value="5'-Nucleotidase, C-terminal domain"/>
    <property type="match status" value="1"/>
</dbReference>
<evidence type="ECO:0000256" key="3">
    <source>
        <dbReference type="ARBA" id="ARBA00001968"/>
    </source>
</evidence>
<dbReference type="SUPFAM" id="SSF56300">
    <property type="entry name" value="Metallo-dependent phosphatases"/>
    <property type="match status" value="1"/>
</dbReference>
<evidence type="ECO:0000256" key="1">
    <source>
        <dbReference type="ARBA" id="ARBA00000527"/>
    </source>
</evidence>
<evidence type="ECO:0000256" key="9">
    <source>
        <dbReference type="ARBA" id="ARBA00022801"/>
    </source>
</evidence>
<dbReference type="CDD" id="cd07410">
    <property type="entry name" value="MPP_CpdB_N"/>
    <property type="match status" value="1"/>
</dbReference>
<evidence type="ECO:0000256" key="7">
    <source>
        <dbReference type="ARBA" id="ARBA00022729"/>
    </source>
</evidence>
<organism evidence="14 15">
    <name type="scientific">Paenibacillus flagellatus</name>
    <dbReference type="NCBI Taxonomy" id="2211139"/>
    <lineage>
        <taxon>Bacteria</taxon>
        <taxon>Bacillati</taxon>
        <taxon>Bacillota</taxon>
        <taxon>Bacilli</taxon>
        <taxon>Bacillales</taxon>
        <taxon>Paenibacillaceae</taxon>
        <taxon>Paenibacillus</taxon>
    </lineage>
</organism>
<comment type="cofactor">
    <cofactor evidence="3">
        <name>a divalent metal cation</name>
        <dbReference type="ChEBI" id="CHEBI:60240"/>
    </cofactor>
</comment>
<evidence type="ECO:0000256" key="5">
    <source>
        <dbReference type="ARBA" id="ARBA00006654"/>
    </source>
</evidence>
<dbReference type="InterPro" id="IPR008334">
    <property type="entry name" value="5'-Nucleotdase_C"/>
</dbReference>
<evidence type="ECO:0000256" key="11">
    <source>
        <dbReference type="RuleBase" id="RU362119"/>
    </source>
</evidence>
<protein>
    <submittedName>
        <fullName evidence="14">Bifunctional metallophosphatase/5'-nucleotidase</fullName>
    </submittedName>
</protein>
<dbReference type="AlphaFoldDB" id="A0A2V5KUM4"/>
<dbReference type="EMBL" id="QJVJ01000008">
    <property type="protein sequence ID" value="PYI53096.1"/>
    <property type="molecule type" value="Genomic_DNA"/>
</dbReference>
<dbReference type="Pfam" id="PF00149">
    <property type="entry name" value="Metallophos"/>
    <property type="match status" value="1"/>
</dbReference>
<keyword evidence="9 11" id="KW-0378">Hydrolase</keyword>
<dbReference type="InterPro" id="IPR036907">
    <property type="entry name" value="5'-Nucleotdase_C_sf"/>
</dbReference>
<dbReference type="GO" id="GO:0008663">
    <property type="term" value="F:2',3'-cyclic-nucleotide 2'-phosphodiesterase activity"/>
    <property type="evidence" value="ECO:0007669"/>
    <property type="project" value="UniProtKB-EC"/>
</dbReference>
<accession>A0A2V5KUM4</accession>
<dbReference type="InterPro" id="IPR041827">
    <property type="entry name" value="CpdB_N"/>
</dbReference>
<evidence type="ECO:0000256" key="10">
    <source>
        <dbReference type="ARBA" id="ARBA00023268"/>
    </source>
</evidence>
<reference evidence="14 15" key="1">
    <citation type="submission" date="2018-05" db="EMBL/GenBank/DDBJ databases">
        <title>Paenibacillus flagellatus sp. nov., isolated from selenium mineral soil.</title>
        <authorList>
            <person name="Dai X."/>
        </authorList>
    </citation>
    <scope>NUCLEOTIDE SEQUENCE [LARGE SCALE GENOMIC DNA]</scope>
    <source>
        <strain evidence="14 15">DXL2</strain>
    </source>
</reference>
<dbReference type="GO" id="GO:0008254">
    <property type="term" value="F:3'-nucleotidase activity"/>
    <property type="evidence" value="ECO:0007669"/>
    <property type="project" value="UniProtKB-EC"/>
</dbReference>
<evidence type="ECO:0000313" key="14">
    <source>
        <dbReference type="EMBL" id="PYI53096.1"/>
    </source>
</evidence>
<feature type="domain" description="5'-Nucleotidase C-terminal" evidence="13">
    <location>
        <begin position="333"/>
        <end position="503"/>
    </location>
</feature>
<comment type="similarity">
    <text evidence="5 11">Belongs to the 5'-nucleotidase family.</text>
</comment>
<dbReference type="GO" id="GO:0009166">
    <property type="term" value="P:nucleotide catabolic process"/>
    <property type="evidence" value="ECO:0007669"/>
    <property type="project" value="InterPro"/>
</dbReference>
<dbReference type="PROSITE" id="PS00786">
    <property type="entry name" value="5_NUCLEOTIDASE_2"/>
    <property type="match status" value="1"/>
</dbReference>
<dbReference type="GO" id="GO:0000166">
    <property type="term" value="F:nucleotide binding"/>
    <property type="evidence" value="ECO:0007669"/>
    <property type="project" value="UniProtKB-KW"/>
</dbReference>
<dbReference type="PANTHER" id="PTHR11575:SF6">
    <property type="entry name" value="2',3'-CYCLIC-NUCLEOTIDE 2'-PHOSPHODIESTERASE_3'-NUCLEOTIDASE"/>
    <property type="match status" value="1"/>
</dbReference>